<sequence length="398" mass="43802">MEHRLINAIETALGWSGAEELGKGFARGGLEDPALLSRLLTPSRLLDMAMRRSLNRPQFRCFQKGVEVHPAVYYTDSVSPRGQSIPMVNMRSLGNLLREGATLILDQANVFDPTMEVACRALQWWSHERVQVNAYLTTNDAAGFPLHWDDHDVVIVQLAGEKEWEVRAASRKVPMYRDSDPNTIPSDEIIWSGVMRTGDVMHIPRGHWHQATRTGSGSGKSLHVTFGITQRTGASWLAWLADWSREHEIFRHDLDRWHVPDSAALTEAATALLGERSPAAYLAAYEQETTLPRHVPFLDILGPLDAVVCTTHFPPRMRESGETVDVLASGKRLTLAAKALPALRLLLSGEPVVLEQAAAVVGAEVVEVAEILVKEELCAVLTPELSSGYTGLVTNAGS</sequence>
<dbReference type="PANTHER" id="PTHR13096:SF8">
    <property type="entry name" value="RIBOSOMAL OXYGENASE 1"/>
    <property type="match status" value="1"/>
</dbReference>
<feature type="domain" description="JmjC" evidence="4">
    <location>
        <begin position="88"/>
        <end position="245"/>
    </location>
</feature>
<dbReference type="AlphaFoldDB" id="A0A0C5FRJ8"/>
<dbReference type="RefSeq" id="WP_044382448.1">
    <property type="nucleotide sequence ID" value="NZ_CP010849.1"/>
</dbReference>
<dbReference type="Pfam" id="PF08007">
    <property type="entry name" value="JmjC_2"/>
    <property type="match status" value="1"/>
</dbReference>
<dbReference type="GO" id="GO:0046872">
    <property type="term" value="F:metal ion binding"/>
    <property type="evidence" value="ECO:0007669"/>
    <property type="project" value="UniProtKB-KW"/>
</dbReference>
<dbReference type="EMBL" id="CP010849">
    <property type="protein sequence ID" value="AJP02657.1"/>
    <property type="molecule type" value="Genomic_DNA"/>
</dbReference>
<evidence type="ECO:0000313" key="5">
    <source>
        <dbReference type="EMBL" id="AJP02657.1"/>
    </source>
</evidence>
<evidence type="ECO:0000256" key="2">
    <source>
        <dbReference type="ARBA" id="ARBA00022723"/>
    </source>
</evidence>
<keyword evidence="6" id="KW-1185">Reference proteome</keyword>
<dbReference type="PANTHER" id="PTHR13096">
    <property type="entry name" value="MINA53 MYC INDUCED NUCLEAR ANTIGEN"/>
    <property type="match status" value="1"/>
</dbReference>
<dbReference type="HOGENOM" id="CLU_013645_1_1_11"/>
<dbReference type="KEGG" id="scw:TU94_15330"/>
<evidence type="ECO:0000313" key="6">
    <source>
        <dbReference type="Proteomes" id="UP000032234"/>
    </source>
</evidence>
<dbReference type="InterPro" id="IPR003347">
    <property type="entry name" value="JmjC_dom"/>
</dbReference>
<dbReference type="SUPFAM" id="SSF51197">
    <property type="entry name" value="Clavaminate synthase-like"/>
    <property type="match status" value="1"/>
</dbReference>
<dbReference type="STRING" id="477245.TU94_15330"/>
<reference evidence="5 6" key="1">
    <citation type="submission" date="2015-02" db="EMBL/GenBank/DDBJ databases">
        <title>Genome sequence of thermotolerant Streptomyces cyaneogriseus subsp. Noncyanogenus NMWT1, the producer of nematocidal antibiotics nemadectin.</title>
        <authorList>
            <person name="Wang H."/>
            <person name="Li C."/>
            <person name="Xiang W."/>
            <person name="Wang X."/>
        </authorList>
    </citation>
    <scope>NUCLEOTIDE SEQUENCE [LARGE SCALE GENOMIC DNA]</scope>
    <source>
        <strain evidence="5 6">NMWT 1</strain>
    </source>
</reference>
<organism evidence="5 6">
    <name type="scientific">Streptomyces cyaneogriseus subsp. noncyanogenus</name>
    <dbReference type="NCBI Taxonomy" id="477245"/>
    <lineage>
        <taxon>Bacteria</taxon>
        <taxon>Bacillati</taxon>
        <taxon>Actinomycetota</taxon>
        <taxon>Actinomycetes</taxon>
        <taxon>Kitasatosporales</taxon>
        <taxon>Streptomycetaceae</taxon>
        <taxon>Streptomyces</taxon>
    </lineage>
</organism>
<comment type="cofactor">
    <cofactor evidence="1">
        <name>Fe(2+)</name>
        <dbReference type="ChEBI" id="CHEBI:29033"/>
    </cofactor>
</comment>
<keyword evidence="2" id="KW-0479">Metal-binding</keyword>
<dbReference type="OrthoDB" id="9764016at2"/>
<evidence type="ECO:0000259" key="4">
    <source>
        <dbReference type="PROSITE" id="PS51184"/>
    </source>
</evidence>
<name>A0A0C5FRJ8_9ACTN</name>
<evidence type="ECO:0000256" key="3">
    <source>
        <dbReference type="ARBA" id="ARBA00023004"/>
    </source>
</evidence>
<protein>
    <submittedName>
        <fullName evidence="5">Cupin</fullName>
    </submittedName>
</protein>
<dbReference type="InterPro" id="IPR039994">
    <property type="entry name" value="NO66-like"/>
</dbReference>
<dbReference type="PROSITE" id="PS51184">
    <property type="entry name" value="JMJC"/>
    <property type="match status" value="1"/>
</dbReference>
<dbReference type="PATRIC" id="fig|477245.3.peg.3250"/>
<keyword evidence="3" id="KW-0408">Iron</keyword>
<dbReference type="Gene3D" id="2.60.120.650">
    <property type="entry name" value="Cupin"/>
    <property type="match status" value="1"/>
</dbReference>
<accession>A0A0C5FRJ8</accession>
<evidence type="ECO:0000256" key="1">
    <source>
        <dbReference type="ARBA" id="ARBA00001954"/>
    </source>
</evidence>
<dbReference type="Proteomes" id="UP000032234">
    <property type="component" value="Chromosome"/>
</dbReference>
<proteinExistence type="predicted"/>
<gene>
    <name evidence="5" type="ORF">TU94_15330</name>
</gene>